<dbReference type="AlphaFoldDB" id="A0A0E9VYQ2"/>
<reference evidence="1" key="2">
    <citation type="journal article" date="2015" name="Fish Shellfish Immunol.">
        <title>Early steps in the European eel (Anguilla anguilla)-Vibrio vulnificus interaction in the gills: Role of the RtxA13 toxin.</title>
        <authorList>
            <person name="Callol A."/>
            <person name="Pajuelo D."/>
            <person name="Ebbesson L."/>
            <person name="Teles M."/>
            <person name="MacKenzie S."/>
            <person name="Amaro C."/>
        </authorList>
    </citation>
    <scope>NUCLEOTIDE SEQUENCE</scope>
</reference>
<name>A0A0E9VYQ2_ANGAN</name>
<evidence type="ECO:0000313" key="1">
    <source>
        <dbReference type="EMBL" id="JAH83244.1"/>
    </source>
</evidence>
<organism evidence="1">
    <name type="scientific">Anguilla anguilla</name>
    <name type="common">European freshwater eel</name>
    <name type="synonym">Muraena anguilla</name>
    <dbReference type="NCBI Taxonomy" id="7936"/>
    <lineage>
        <taxon>Eukaryota</taxon>
        <taxon>Metazoa</taxon>
        <taxon>Chordata</taxon>
        <taxon>Craniata</taxon>
        <taxon>Vertebrata</taxon>
        <taxon>Euteleostomi</taxon>
        <taxon>Actinopterygii</taxon>
        <taxon>Neopterygii</taxon>
        <taxon>Teleostei</taxon>
        <taxon>Anguilliformes</taxon>
        <taxon>Anguillidae</taxon>
        <taxon>Anguilla</taxon>
    </lineage>
</organism>
<accession>A0A0E9VYQ2</accession>
<proteinExistence type="predicted"/>
<sequence>MNSRLSSMLMQLTTHGQCTHIQQQINIKFLATAHKRHKKLLSIHYNWARWQATIQMTPSFVSLNPQLTEQQGRAFVK</sequence>
<reference evidence="1" key="1">
    <citation type="submission" date="2014-11" db="EMBL/GenBank/DDBJ databases">
        <authorList>
            <person name="Amaro Gonzalez C."/>
        </authorList>
    </citation>
    <scope>NUCLEOTIDE SEQUENCE</scope>
</reference>
<dbReference type="EMBL" id="GBXM01025333">
    <property type="protein sequence ID" value="JAH83244.1"/>
    <property type="molecule type" value="Transcribed_RNA"/>
</dbReference>
<protein>
    <submittedName>
        <fullName evidence="1">Uncharacterized protein</fullName>
    </submittedName>
</protein>